<evidence type="ECO:0000313" key="6">
    <source>
        <dbReference type="Proteomes" id="UP000182089"/>
    </source>
</evidence>
<sequence length="241" mass="27619">MAPVYKEIITDLKKRIFAGEFLQMKLPDERTLAQSYQVSRSSIKRALSKMAHDGIIFKKRGSGTFINPLYLKNESVFNYEAGSNLGVTDNFNMNGHKPAVRVLDFTVKKATPELQRDLFLSPDDFVYQIVRLRLFDDQPFMIETGFIPIKLAPELSQKIIEGSLFNYMQTQKGQAVTKSFMSIFAEPSTKKDQELLGLSSTEPVGVMEGIFFLDNGTPFEFSSMRFHYRYMKFNTFVTVNH</sequence>
<dbReference type="InterPro" id="IPR000524">
    <property type="entry name" value="Tscrpt_reg_HTH_GntR"/>
</dbReference>
<evidence type="ECO:0000313" key="5">
    <source>
        <dbReference type="EMBL" id="SEM62458.1"/>
    </source>
</evidence>
<keyword evidence="1" id="KW-0805">Transcription regulation</keyword>
<accession>A0ABY1ABA3</accession>
<dbReference type="Pfam" id="PF00392">
    <property type="entry name" value="GntR"/>
    <property type="match status" value="1"/>
</dbReference>
<proteinExistence type="predicted"/>
<dbReference type="Proteomes" id="UP000182089">
    <property type="component" value="Unassembled WGS sequence"/>
</dbReference>
<dbReference type="InterPro" id="IPR011663">
    <property type="entry name" value="UTRA"/>
</dbReference>
<dbReference type="InterPro" id="IPR036390">
    <property type="entry name" value="WH_DNA-bd_sf"/>
</dbReference>
<dbReference type="PROSITE" id="PS50949">
    <property type="entry name" value="HTH_GNTR"/>
    <property type="match status" value="1"/>
</dbReference>
<name>A0ABY1ABA3_9LACO</name>
<dbReference type="InterPro" id="IPR050679">
    <property type="entry name" value="Bact_HTH_transcr_reg"/>
</dbReference>
<keyword evidence="2" id="KW-0238">DNA-binding</keyword>
<keyword evidence="3" id="KW-0804">Transcription</keyword>
<reference evidence="5 6" key="1">
    <citation type="submission" date="2016-10" db="EMBL/GenBank/DDBJ databases">
        <authorList>
            <person name="Varghese N."/>
            <person name="Submissions S."/>
        </authorList>
    </citation>
    <scope>NUCLEOTIDE SEQUENCE [LARGE SCALE GENOMIC DNA]</scope>
    <source>
        <strain evidence="5 6">WC1T17</strain>
    </source>
</reference>
<dbReference type="InterPro" id="IPR028978">
    <property type="entry name" value="Chorismate_lyase_/UTRA_dom_sf"/>
</dbReference>
<dbReference type="PANTHER" id="PTHR44846:SF4">
    <property type="entry name" value="HTH GNTR-TYPE DOMAIN-CONTAINING PROTEIN"/>
    <property type="match status" value="1"/>
</dbReference>
<dbReference type="PANTHER" id="PTHR44846">
    <property type="entry name" value="MANNOSYL-D-GLYCERATE TRANSPORT/METABOLISM SYSTEM REPRESSOR MNGR-RELATED"/>
    <property type="match status" value="1"/>
</dbReference>
<evidence type="ECO:0000256" key="1">
    <source>
        <dbReference type="ARBA" id="ARBA00023015"/>
    </source>
</evidence>
<comment type="caution">
    <text evidence="5">The sequence shown here is derived from an EMBL/GenBank/DDBJ whole genome shotgun (WGS) entry which is preliminary data.</text>
</comment>
<gene>
    <name evidence="5" type="ORF">SAMN05216431_105113</name>
</gene>
<dbReference type="EMBL" id="FOCC01000005">
    <property type="protein sequence ID" value="SEM62458.1"/>
    <property type="molecule type" value="Genomic_DNA"/>
</dbReference>
<evidence type="ECO:0000259" key="4">
    <source>
        <dbReference type="PROSITE" id="PS50949"/>
    </source>
</evidence>
<dbReference type="SMART" id="SM00345">
    <property type="entry name" value="HTH_GNTR"/>
    <property type="match status" value="1"/>
</dbReference>
<dbReference type="CDD" id="cd07377">
    <property type="entry name" value="WHTH_GntR"/>
    <property type="match status" value="1"/>
</dbReference>
<feature type="domain" description="HTH gntR-type" evidence="4">
    <location>
        <begin position="2"/>
        <end position="69"/>
    </location>
</feature>
<dbReference type="PRINTS" id="PR00035">
    <property type="entry name" value="HTHGNTR"/>
</dbReference>
<dbReference type="SUPFAM" id="SSF64288">
    <property type="entry name" value="Chorismate lyase-like"/>
    <property type="match status" value="1"/>
</dbReference>
<dbReference type="Gene3D" id="3.40.1410.10">
    <property type="entry name" value="Chorismate lyase-like"/>
    <property type="match status" value="1"/>
</dbReference>
<dbReference type="SMART" id="SM00866">
    <property type="entry name" value="UTRA"/>
    <property type="match status" value="1"/>
</dbReference>
<dbReference type="Pfam" id="PF07702">
    <property type="entry name" value="UTRA"/>
    <property type="match status" value="1"/>
</dbReference>
<evidence type="ECO:0000256" key="3">
    <source>
        <dbReference type="ARBA" id="ARBA00023163"/>
    </source>
</evidence>
<dbReference type="Gene3D" id="1.10.10.10">
    <property type="entry name" value="Winged helix-like DNA-binding domain superfamily/Winged helix DNA-binding domain"/>
    <property type="match status" value="1"/>
</dbReference>
<evidence type="ECO:0000256" key="2">
    <source>
        <dbReference type="ARBA" id="ARBA00023125"/>
    </source>
</evidence>
<dbReference type="SUPFAM" id="SSF46785">
    <property type="entry name" value="Winged helix' DNA-binding domain"/>
    <property type="match status" value="1"/>
</dbReference>
<protein>
    <submittedName>
        <fullName evidence="5">Transcriptional regulator, GntR family</fullName>
    </submittedName>
</protein>
<organism evidence="5 6">
    <name type="scientific">Ligilactobacillus ruminis</name>
    <dbReference type="NCBI Taxonomy" id="1623"/>
    <lineage>
        <taxon>Bacteria</taxon>
        <taxon>Bacillati</taxon>
        <taxon>Bacillota</taxon>
        <taxon>Bacilli</taxon>
        <taxon>Lactobacillales</taxon>
        <taxon>Lactobacillaceae</taxon>
        <taxon>Ligilactobacillus</taxon>
    </lineage>
</organism>
<dbReference type="InterPro" id="IPR036388">
    <property type="entry name" value="WH-like_DNA-bd_sf"/>
</dbReference>